<dbReference type="InterPro" id="IPR015358">
    <property type="entry name" value="Tscrpt_reg_MerR_DNA-bd"/>
</dbReference>
<evidence type="ECO:0000313" key="4">
    <source>
        <dbReference type="Proteomes" id="UP000316806"/>
    </source>
</evidence>
<accession>A0A516RHK9</accession>
<reference evidence="3 4" key="1">
    <citation type="journal article" date="2019" name="J. Ind. Microbiol. Biotechnol.">
        <title>The complete genomic sequence of Streptomyces spectabilis NRRL-2792 and identification of secondary metabolite biosynthetic gene clusters.</title>
        <authorList>
            <person name="Sinha A."/>
            <person name="Phillips-Salemka S."/>
            <person name="Niraula T.A."/>
            <person name="Short K.A."/>
            <person name="Niraula N.P."/>
        </authorList>
    </citation>
    <scope>NUCLEOTIDE SEQUENCE [LARGE SCALE GENOMIC DNA]</scope>
    <source>
        <strain evidence="3 4">NRRL 2792</strain>
    </source>
</reference>
<name>A0A516RHK9_STRST</name>
<evidence type="ECO:0000313" key="3">
    <source>
        <dbReference type="EMBL" id="QDQ15141.1"/>
    </source>
</evidence>
<organism evidence="3 4">
    <name type="scientific">Streptomyces spectabilis</name>
    <dbReference type="NCBI Taxonomy" id="68270"/>
    <lineage>
        <taxon>Bacteria</taxon>
        <taxon>Bacillati</taxon>
        <taxon>Actinomycetota</taxon>
        <taxon>Actinomycetes</taxon>
        <taxon>Kitasatosporales</taxon>
        <taxon>Streptomycetaceae</taxon>
        <taxon>Streptomyces</taxon>
    </lineage>
</organism>
<sequence length="105" mass="11442">MRQSGTSPARRQMSRHGTLAPARDAVGRCHYGTADLTRVAVIPRAKEAGLALDTIRSLVTTTDAGARRSTLRQEADALRSRIAAAQAPLALVEWRQRRAPALRGW</sequence>
<evidence type="ECO:0000256" key="1">
    <source>
        <dbReference type="SAM" id="MobiDB-lite"/>
    </source>
</evidence>
<dbReference type="AlphaFoldDB" id="A0A516RHK9"/>
<dbReference type="Pfam" id="PF09278">
    <property type="entry name" value="MerR-DNA-bind"/>
    <property type="match status" value="1"/>
</dbReference>
<dbReference type="SUPFAM" id="SSF46955">
    <property type="entry name" value="Putative DNA-binding domain"/>
    <property type="match status" value="1"/>
</dbReference>
<dbReference type="Gene3D" id="1.10.1660.10">
    <property type="match status" value="1"/>
</dbReference>
<feature type="region of interest" description="Disordered" evidence="1">
    <location>
        <begin position="1"/>
        <end position="22"/>
    </location>
</feature>
<evidence type="ECO:0000259" key="2">
    <source>
        <dbReference type="Pfam" id="PF09278"/>
    </source>
</evidence>
<dbReference type="InterPro" id="IPR009061">
    <property type="entry name" value="DNA-bd_dom_put_sf"/>
</dbReference>
<gene>
    <name evidence="3" type="ORF">FH965_35095</name>
</gene>
<dbReference type="EMBL" id="CP040916">
    <property type="protein sequence ID" value="QDQ15141.1"/>
    <property type="molecule type" value="Genomic_DNA"/>
</dbReference>
<proteinExistence type="predicted"/>
<feature type="domain" description="Transcription regulator MerR DNA binding" evidence="2">
    <location>
        <begin position="36"/>
        <end position="87"/>
    </location>
</feature>
<dbReference type="Proteomes" id="UP000316806">
    <property type="component" value="Chromosome"/>
</dbReference>
<protein>
    <submittedName>
        <fullName evidence="3">MerR family transcriptional regulator</fullName>
    </submittedName>
</protein>
<dbReference type="RefSeq" id="WP_144322344.1">
    <property type="nucleotide sequence ID" value="NZ_CP040916.1"/>
</dbReference>